<keyword evidence="12" id="KW-1133">Transmembrane helix</keyword>
<organism evidence="13 14">
    <name type="scientific">Meloidogyne graminicola</name>
    <dbReference type="NCBI Taxonomy" id="189291"/>
    <lineage>
        <taxon>Eukaryota</taxon>
        <taxon>Metazoa</taxon>
        <taxon>Ecdysozoa</taxon>
        <taxon>Nematoda</taxon>
        <taxon>Chromadorea</taxon>
        <taxon>Rhabditida</taxon>
        <taxon>Tylenchina</taxon>
        <taxon>Tylenchomorpha</taxon>
        <taxon>Tylenchoidea</taxon>
        <taxon>Meloidogynidae</taxon>
        <taxon>Meloidogyninae</taxon>
        <taxon>Meloidogyne</taxon>
    </lineage>
</organism>
<proteinExistence type="inferred from homology"/>
<dbReference type="Pfam" id="PF14813">
    <property type="entry name" value="NADH_B2"/>
    <property type="match status" value="1"/>
</dbReference>
<sequence>MNNIQKSLVMAAFKNSQNLSLLLCQPTFSSQLISKRLLFYHYITKDKEDYEKHKKNTQIKFRWEKNPIGSEYPNRKFFIGHLDDPQFWGSMDAFMQCSPRFGENPKDFPEYNYRLEHVYKPPFLDRFVSKIFASLFWFWLFYNIYWNNALLLGHGYYPYGYEFTDEELGIPPDDASDPEYWGNHDMPYRTYR</sequence>
<comment type="subcellular location">
    <subcellularLocation>
        <location evidence="2">Mitochondrion inner membrane</location>
        <topology evidence="2">Peripheral membrane protein</topology>
        <orientation evidence="2">Matrix side</orientation>
    </subcellularLocation>
</comment>
<dbReference type="GO" id="GO:0005743">
    <property type="term" value="C:mitochondrial inner membrane"/>
    <property type="evidence" value="ECO:0007669"/>
    <property type="project" value="UniProtKB-SubCell"/>
</dbReference>
<comment type="subunit">
    <text evidence="4">Complex I is composed of 45 different subunits.</text>
</comment>
<protein>
    <submittedName>
        <fullName evidence="13">Uncharacterized protein</fullName>
    </submittedName>
</protein>
<evidence type="ECO:0000256" key="3">
    <source>
        <dbReference type="ARBA" id="ARBA00005923"/>
    </source>
</evidence>
<comment type="function">
    <text evidence="1">Accessory subunit of the mitochondrial membrane respiratory chain NADH dehydrogenase (Complex I), that is believed not to be involved in catalysis. Complex I functions in the transfer of electrons from NADH to the respiratory chain. The immediate electron acceptor for the enzyme is believed to be ubiquinone.</text>
</comment>
<keyword evidence="10" id="KW-0496">Mitochondrion</keyword>
<evidence type="ECO:0000256" key="10">
    <source>
        <dbReference type="ARBA" id="ARBA00023128"/>
    </source>
</evidence>
<evidence type="ECO:0000256" key="5">
    <source>
        <dbReference type="ARBA" id="ARBA00022448"/>
    </source>
</evidence>
<dbReference type="PANTHER" id="PTHR15223">
    <property type="entry name" value="NADH-UBIQUINONE OXIDOREDUCTASE AGGG SUBUNIT"/>
    <property type="match status" value="1"/>
</dbReference>
<keyword evidence="7" id="KW-0999">Mitochondrion inner membrane</keyword>
<keyword evidence="5" id="KW-0813">Transport</keyword>
<dbReference type="PANTHER" id="PTHR15223:SF1">
    <property type="entry name" value="NADH DEHYDROGENASE [UBIQUINONE] 1 BETA SUBCOMPLEX SUBUNIT 2, MITOCHONDRIAL"/>
    <property type="match status" value="1"/>
</dbReference>
<evidence type="ECO:0000256" key="12">
    <source>
        <dbReference type="SAM" id="Phobius"/>
    </source>
</evidence>
<evidence type="ECO:0000256" key="1">
    <source>
        <dbReference type="ARBA" id="ARBA00003195"/>
    </source>
</evidence>
<evidence type="ECO:0000256" key="9">
    <source>
        <dbReference type="ARBA" id="ARBA00022982"/>
    </source>
</evidence>
<keyword evidence="6" id="KW-0679">Respiratory chain</keyword>
<feature type="transmembrane region" description="Helical" evidence="12">
    <location>
        <begin position="127"/>
        <end position="146"/>
    </location>
</feature>
<evidence type="ECO:0000256" key="6">
    <source>
        <dbReference type="ARBA" id="ARBA00022660"/>
    </source>
</evidence>
<gene>
    <name evidence="13" type="ORF">Mgra_00008867</name>
</gene>
<dbReference type="AlphaFoldDB" id="A0A8S9ZEF6"/>
<dbReference type="Proteomes" id="UP000605970">
    <property type="component" value="Unassembled WGS sequence"/>
</dbReference>
<keyword evidence="12" id="KW-0812">Transmembrane</keyword>
<evidence type="ECO:0000313" key="13">
    <source>
        <dbReference type="EMBL" id="KAF7630852.1"/>
    </source>
</evidence>
<evidence type="ECO:0000256" key="8">
    <source>
        <dbReference type="ARBA" id="ARBA00022946"/>
    </source>
</evidence>
<keyword evidence="11 12" id="KW-0472">Membrane</keyword>
<keyword evidence="14" id="KW-1185">Reference proteome</keyword>
<keyword evidence="8" id="KW-0809">Transit peptide</keyword>
<evidence type="ECO:0000256" key="11">
    <source>
        <dbReference type="ARBA" id="ARBA00023136"/>
    </source>
</evidence>
<dbReference type="OrthoDB" id="6241903at2759"/>
<dbReference type="GO" id="GO:0045271">
    <property type="term" value="C:respiratory chain complex I"/>
    <property type="evidence" value="ECO:0007669"/>
    <property type="project" value="InterPro"/>
</dbReference>
<evidence type="ECO:0000313" key="14">
    <source>
        <dbReference type="Proteomes" id="UP000605970"/>
    </source>
</evidence>
<evidence type="ECO:0000256" key="7">
    <source>
        <dbReference type="ARBA" id="ARBA00022792"/>
    </source>
</evidence>
<dbReference type="GO" id="GO:0032981">
    <property type="term" value="P:mitochondrial respiratory chain complex I assembly"/>
    <property type="evidence" value="ECO:0007669"/>
    <property type="project" value="TreeGrafter"/>
</dbReference>
<evidence type="ECO:0000256" key="2">
    <source>
        <dbReference type="ARBA" id="ARBA00004443"/>
    </source>
</evidence>
<comment type="similarity">
    <text evidence="3">Belongs to the complex I NDUFB2 subunit family.</text>
</comment>
<comment type="caution">
    <text evidence="13">The sequence shown here is derived from an EMBL/GenBank/DDBJ whole genome shotgun (WGS) entry which is preliminary data.</text>
</comment>
<evidence type="ECO:0000256" key="4">
    <source>
        <dbReference type="ARBA" id="ARBA00011533"/>
    </source>
</evidence>
<dbReference type="InterPro" id="IPR026627">
    <property type="entry name" value="NDUFB2_animal"/>
</dbReference>
<keyword evidence="9" id="KW-0249">Electron transport</keyword>
<name>A0A8S9ZEF6_9BILA</name>
<dbReference type="EMBL" id="JABEBT010000127">
    <property type="protein sequence ID" value="KAF7630852.1"/>
    <property type="molecule type" value="Genomic_DNA"/>
</dbReference>
<reference evidence="13" key="1">
    <citation type="journal article" date="2020" name="Ecol. Evol.">
        <title>Genome structure and content of the rice root-knot nematode (Meloidogyne graminicola).</title>
        <authorList>
            <person name="Phan N.T."/>
            <person name="Danchin E.G.J."/>
            <person name="Klopp C."/>
            <person name="Perfus-Barbeoch L."/>
            <person name="Kozlowski D.K."/>
            <person name="Koutsovoulos G.D."/>
            <person name="Lopez-Roques C."/>
            <person name="Bouchez O."/>
            <person name="Zahm M."/>
            <person name="Besnard G."/>
            <person name="Bellafiore S."/>
        </authorList>
    </citation>
    <scope>NUCLEOTIDE SEQUENCE</scope>
    <source>
        <strain evidence="13">VN-18</strain>
    </source>
</reference>
<accession>A0A8S9ZEF6</accession>